<comment type="subcellular location">
    <subcellularLocation>
        <location evidence="1">Cell envelope</location>
    </subcellularLocation>
</comment>
<feature type="region of interest" description="Disordered" evidence="3">
    <location>
        <begin position="204"/>
        <end position="244"/>
    </location>
</feature>
<feature type="domain" description="CzcB-like C-terminal circularly permuted SH3-like" evidence="4">
    <location>
        <begin position="146"/>
        <end position="197"/>
    </location>
</feature>
<name>X1FUG7_9ZZZZ</name>
<evidence type="ECO:0000259" key="4">
    <source>
        <dbReference type="Pfam" id="PF25975"/>
    </source>
</evidence>
<dbReference type="InterPro" id="IPR058636">
    <property type="entry name" value="Beta-barrel_YknX"/>
</dbReference>
<evidence type="ECO:0000256" key="3">
    <source>
        <dbReference type="SAM" id="MobiDB-lite"/>
    </source>
</evidence>
<dbReference type="Pfam" id="PF25975">
    <property type="entry name" value="CzcB_C"/>
    <property type="match status" value="1"/>
</dbReference>
<evidence type="ECO:0000256" key="2">
    <source>
        <dbReference type="ARBA" id="ARBA00023054"/>
    </source>
</evidence>
<gene>
    <name evidence="6" type="ORF">S03H2_07555</name>
</gene>
<dbReference type="AlphaFoldDB" id="X1FUG7"/>
<dbReference type="PANTHER" id="PTHR32347">
    <property type="entry name" value="EFFLUX SYSTEM COMPONENT YKNX-RELATED"/>
    <property type="match status" value="1"/>
</dbReference>
<feature type="compositionally biased region" description="Basic and acidic residues" evidence="3">
    <location>
        <begin position="212"/>
        <end position="225"/>
    </location>
</feature>
<proteinExistence type="predicted"/>
<feature type="domain" description="YknX-like beta-barrel" evidence="5">
    <location>
        <begin position="59"/>
        <end position="137"/>
    </location>
</feature>
<keyword evidence="2" id="KW-0175">Coiled coil</keyword>
<dbReference type="PANTHER" id="PTHR32347:SF23">
    <property type="entry name" value="BLL5650 PROTEIN"/>
    <property type="match status" value="1"/>
</dbReference>
<dbReference type="Gene3D" id="2.40.30.170">
    <property type="match status" value="1"/>
</dbReference>
<sequence length="244" mass="27005">DKLKKQIDACVIRAPGPGLVVYGSSDDLWARRRAPIEAGASVHQRQKVISLPDTTEMSAEVSVHETSVDKVRPGQAAKIIVEAFPDKTFKGKVLKVAPLPNPQHRWLNPDLKVYTTEVSIDGSFDFLKPGMSAKVEILVEQLDDVIIVPVQVVANREGKKVCYCLTPEGSKQREVQTGSFNDMFVQITDGLEVGEEVLLNPPRLIEPSAAAESERRRRPPHDNIRQSKSSMNRRAGNARVPQKP</sequence>
<organism evidence="6">
    <name type="scientific">marine sediment metagenome</name>
    <dbReference type="NCBI Taxonomy" id="412755"/>
    <lineage>
        <taxon>unclassified sequences</taxon>
        <taxon>metagenomes</taxon>
        <taxon>ecological metagenomes</taxon>
    </lineage>
</organism>
<evidence type="ECO:0008006" key="7">
    <source>
        <dbReference type="Google" id="ProtNLM"/>
    </source>
</evidence>
<comment type="caution">
    <text evidence="6">The sequence shown here is derived from an EMBL/GenBank/DDBJ whole genome shotgun (WGS) entry which is preliminary data.</text>
</comment>
<dbReference type="Pfam" id="PF25990">
    <property type="entry name" value="Beta-barrel_YknX"/>
    <property type="match status" value="1"/>
</dbReference>
<feature type="non-terminal residue" evidence="6">
    <location>
        <position position="1"/>
    </location>
</feature>
<evidence type="ECO:0000259" key="5">
    <source>
        <dbReference type="Pfam" id="PF25990"/>
    </source>
</evidence>
<reference evidence="6" key="1">
    <citation type="journal article" date="2014" name="Front. Microbiol.">
        <title>High frequency of phylogenetically diverse reductive dehalogenase-homologous genes in deep subseafloor sedimentary metagenomes.</title>
        <authorList>
            <person name="Kawai M."/>
            <person name="Futagami T."/>
            <person name="Toyoda A."/>
            <person name="Takaki Y."/>
            <person name="Nishi S."/>
            <person name="Hori S."/>
            <person name="Arai W."/>
            <person name="Tsubouchi T."/>
            <person name="Morono Y."/>
            <person name="Uchiyama I."/>
            <person name="Ito T."/>
            <person name="Fujiyama A."/>
            <person name="Inagaki F."/>
            <person name="Takami H."/>
        </authorList>
    </citation>
    <scope>NUCLEOTIDE SEQUENCE</scope>
    <source>
        <strain evidence="6">Expedition CK06-06</strain>
    </source>
</reference>
<dbReference type="InterPro" id="IPR050465">
    <property type="entry name" value="UPF0194_transport"/>
</dbReference>
<dbReference type="InterPro" id="IPR058649">
    <property type="entry name" value="CzcB_C"/>
</dbReference>
<evidence type="ECO:0000256" key="1">
    <source>
        <dbReference type="ARBA" id="ARBA00004196"/>
    </source>
</evidence>
<accession>X1FUG7</accession>
<protein>
    <recommendedName>
        <fullName evidence="7">RND efflux pump membrane fusion protein barrel-sandwich domain-containing protein</fullName>
    </recommendedName>
</protein>
<dbReference type="Gene3D" id="2.40.420.20">
    <property type="match status" value="1"/>
</dbReference>
<dbReference type="GO" id="GO:0030313">
    <property type="term" value="C:cell envelope"/>
    <property type="evidence" value="ECO:0007669"/>
    <property type="project" value="UniProtKB-SubCell"/>
</dbReference>
<evidence type="ECO:0000313" key="6">
    <source>
        <dbReference type="EMBL" id="GAH24428.1"/>
    </source>
</evidence>
<dbReference type="EMBL" id="BARU01003506">
    <property type="protein sequence ID" value="GAH24428.1"/>
    <property type="molecule type" value="Genomic_DNA"/>
</dbReference>